<dbReference type="PANTHER" id="PTHR46819:SF1">
    <property type="entry name" value="EF-HAND CALCIUM-BINDING DOMAIN-CONTAINING PROTEIN 7"/>
    <property type="match status" value="1"/>
</dbReference>
<feature type="domain" description="Mitochondrial Rho GTPase 1/3 EF hand associated type-1" evidence="3">
    <location>
        <begin position="1"/>
        <end position="39"/>
    </location>
</feature>
<dbReference type="PANTHER" id="PTHR46819">
    <property type="entry name" value="EF-HAND CALCIUM-BINDING DOMAIN-CONTAINING PROTEIN 7"/>
    <property type="match status" value="1"/>
</dbReference>
<dbReference type="Gene3D" id="1.10.238.10">
    <property type="entry name" value="EF-hand"/>
    <property type="match status" value="1"/>
</dbReference>
<dbReference type="GO" id="GO:0046872">
    <property type="term" value="F:metal ion binding"/>
    <property type="evidence" value="ECO:0007669"/>
    <property type="project" value="UniProtKB-KW"/>
</dbReference>
<evidence type="ECO:0000259" key="3">
    <source>
        <dbReference type="Pfam" id="PF08355"/>
    </source>
</evidence>
<keyword evidence="2" id="KW-0677">Repeat</keyword>
<keyword evidence="1" id="KW-0479">Metal-binding</keyword>
<dbReference type="InterPro" id="IPR052266">
    <property type="entry name" value="Miro-EF-hand_domain"/>
</dbReference>
<dbReference type="SUPFAM" id="SSF52540">
    <property type="entry name" value="P-loop containing nucleoside triphosphate hydrolases"/>
    <property type="match status" value="1"/>
</dbReference>
<dbReference type="Proteomes" id="UP000236291">
    <property type="component" value="Unassembled WGS sequence"/>
</dbReference>
<evidence type="ECO:0000256" key="1">
    <source>
        <dbReference type="ARBA" id="ARBA00022723"/>
    </source>
</evidence>
<gene>
    <name evidence="4" type="ORF">L195_g052639</name>
</gene>
<organism evidence="4 5">
    <name type="scientific">Trifolium pratense</name>
    <name type="common">Red clover</name>
    <dbReference type="NCBI Taxonomy" id="57577"/>
    <lineage>
        <taxon>Eukaryota</taxon>
        <taxon>Viridiplantae</taxon>
        <taxon>Streptophyta</taxon>
        <taxon>Embryophyta</taxon>
        <taxon>Tracheophyta</taxon>
        <taxon>Spermatophyta</taxon>
        <taxon>Magnoliopsida</taxon>
        <taxon>eudicotyledons</taxon>
        <taxon>Gunneridae</taxon>
        <taxon>Pentapetalae</taxon>
        <taxon>rosids</taxon>
        <taxon>fabids</taxon>
        <taxon>Fabales</taxon>
        <taxon>Fabaceae</taxon>
        <taxon>Papilionoideae</taxon>
        <taxon>50 kb inversion clade</taxon>
        <taxon>NPAAA clade</taxon>
        <taxon>Hologalegina</taxon>
        <taxon>IRL clade</taxon>
        <taxon>Trifolieae</taxon>
        <taxon>Trifolium</taxon>
    </lineage>
</organism>
<evidence type="ECO:0000256" key="2">
    <source>
        <dbReference type="ARBA" id="ARBA00022737"/>
    </source>
</evidence>
<dbReference type="ExpressionAtlas" id="A0A2K3K676">
    <property type="expression patterns" value="baseline"/>
</dbReference>
<dbReference type="InterPro" id="IPR027417">
    <property type="entry name" value="P-loop_NTPase"/>
</dbReference>
<name>A0A2K3K676_TRIPR</name>
<feature type="non-terminal residue" evidence="4">
    <location>
        <position position="91"/>
    </location>
</feature>
<evidence type="ECO:0000313" key="4">
    <source>
        <dbReference type="EMBL" id="PNX61793.1"/>
    </source>
</evidence>
<comment type="caution">
    <text evidence="4">The sequence shown here is derived from an EMBL/GenBank/DDBJ whole genome shotgun (WGS) entry which is preliminary data.</text>
</comment>
<dbReference type="InterPro" id="IPR013566">
    <property type="entry name" value="EF_hand_assoc_1"/>
</dbReference>
<dbReference type="EMBL" id="ASHM01086141">
    <property type="protein sequence ID" value="PNX61793.1"/>
    <property type="molecule type" value="Genomic_DNA"/>
</dbReference>
<proteinExistence type="predicted"/>
<reference evidence="4 5" key="2">
    <citation type="journal article" date="2017" name="Front. Plant Sci.">
        <title>Gene Classification and Mining of Molecular Markers Useful in Red Clover (Trifolium pratense) Breeding.</title>
        <authorList>
            <person name="Istvanek J."/>
            <person name="Dluhosova J."/>
            <person name="Dluhos P."/>
            <person name="Patkova L."/>
            <person name="Nedelnik J."/>
            <person name="Repkova J."/>
        </authorList>
    </citation>
    <scope>NUCLEOTIDE SEQUENCE [LARGE SCALE GENOMIC DNA]</scope>
    <source>
        <strain evidence="5">cv. Tatra</strain>
        <tissue evidence="4">Young leaves</tissue>
    </source>
</reference>
<evidence type="ECO:0000313" key="5">
    <source>
        <dbReference type="Proteomes" id="UP000236291"/>
    </source>
</evidence>
<accession>A0A2K3K676</accession>
<dbReference type="Pfam" id="PF08355">
    <property type="entry name" value="EF_assoc_1"/>
    <property type="match status" value="1"/>
</dbReference>
<protein>
    <submittedName>
        <fullName evidence="4">Mitochondrial rho GTPase 1-like protein</fullName>
    </submittedName>
</protein>
<sequence length="91" mass="10517">MTLLNPNFSVENLIYTGYPRDPSSAIRVTRRRHVDRKKQHSERNVLQCFVFGPMQAGKSALLNSFIGRPYSEAYNPTDEDHYAVNVVDIFR</sequence>
<reference evidence="4 5" key="1">
    <citation type="journal article" date="2014" name="Am. J. Bot.">
        <title>Genome assembly and annotation for red clover (Trifolium pratense; Fabaceae).</title>
        <authorList>
            <person name="Istvanek J."/>
            <person name="Jaros M."/>
            <person name="Krenek A."/>
            <person name="Repkova J."/>
        </authorList>
    </citation>
    <scope>NUCLEOTIDE SEQUENCE [LARGE SCALE GENOMIC DNA]</scope>
    <source>
        <strain evidence="5">cv. Tatra</strain>
        <tissue evidence="4">Young leaves</tissue>
    </source>
</reference>
<dbReference type="AlphaFoldDB" id="A0A2K3K676"/>